<dbReference type="Proteomes" id="UP000177263">
    <property type="component" value="Unassembled WGS sequence"/>
</dbReference>
<evidence type="ECO:0000256" key="2">
    <source>
        <dbReference type="SAM" id="Phobius"/>
    </source>
</evidence>
<gene>
    <name evidence="3" type="ORF">A2801_00635</name>
</gene>
<reference evidence="3 4" key="1">
    <citation type="journal article" date="2016" name="Nat. Commun.">
        <title>Thousands of microbial genomes shed light on interconnected biogeochemical processes in an aquifer system.</title>
        <authorList>
            <person name="Anantharaman K."/>
            <person name="Brown C.T."/>
            <person name="Hug L.A."/>
            <person name="Sharon I."/>
            <person name="Castelle C.J."/>
            <person name="Probst A.J."/>
            <person name="Thomas B.C."/>
            <person name="Singh A."/>
            <person name="Wilkins M.J."/>
            <person name="Karaoz U."/>
            <person name="Brodie E.L."/>
            <person name="Williams K.H."/>
            <person name="Hubbard S.S."/>
            <person name="Banfield J.F."/>
        </authorList>
    </citation>
    <scope>NUCLEOTIDE SEQUENCE [LARGE SCALE GENOMIC DNA]</scope>
</reference>
<feature type="transmembrane region" description="Helical" evidence="2">
    <location>
        <begin position="18"/>
        <end position="38"/>
    </location>
</feature>
<evidence type="ECO:0000313" key="4">
    <source>
        <dbReference type="Proteomes" id="UP000177263"/>
    </source>
</evidence>
<keyword evidence="2" id="KW-0812">Transmembrane</keyword>
<comment type="caution">
    <text evidence="3">The sequence shown here is derived from an EMBL/GenBank/DDBJ whole genome shotgun (WGS) entry which is preliminary data.</text>
</comment>
<sequence>MESPEVIHVHRNSFRNEYYVVLLLIPSIVFAIVLAVLVSVTRQSSNPTATADSKQILHTSTSR</sequence>
<proteinExistence type="predicted"/>
<dbReference type="EMBL" id="MGGM01000010">
    <property type="protein sequence ID" value="OGM29663.1"/>
    <property type="molecule type" value="Genomic_DNA"/>
</dbReference>
<accession>A0A1F7YQT8</accession>
<evidence type="ECO:0000313" key="3">
    <source>
        <dbReference type="EMBL" id="OGM29663.1"/>
    </source>
</evidence>
<dbReference type="STRING" id="1802500.A2801_00635"/>
<protein>
    <submittedName>
        <fullName evidence="3">Uncharacterized protein</fullName>
    </submittedName>
</protein>
<evidence type="ECO:0000256" key="1">
    <source>
        <dbReference type="SAM" id="MobiDB-lite"/>
    </source>
</evidence>
<keyword evidence="2" id="KW-1133">Transmembrane helix</keyword>
<name>A0A1F7YQT8_9BACT</name>
<keyword evidence="2" id="KW-0472">Membrane</keyword>
<organism evidence="3 4">
    <name type="scientific">Candidatus Woesebacteria bacterium RIFCSPHIGHO2_01_FULL_41_10</name>
    <dbReference type="NCBI Taxonomy" id="1802500"/>
    <lineage>
        <taxon>Bacteria</taxon>
        <taxon>Candidatus Woeseibacteriota</taxon>
    </lineage>
</organism>
<dbReference type="AlphaFoldDB" id="A0A1F7YQT8"/>
<feature type="region of interest" description="Disordered" evidence="1">
    <location>
        <begin position="43"/>
        <end position="63"/>
    </location>
</feature>